<accession>A0A8H4PST4</accession>
<organism evidence="1 2">
    <name type="scientific">Ophiocordyceps sinensis</name>
    <dbReference type="NCBI Taxonomy" id="72228"/>
    <lineage>
        <taxon>Eukaryota</taxon>
        <taxon>Fungi</taxon>
        <taxon>Dikarya</taxon>
        <taxon>Ascomycota</taxon>
        <taxon>Pezizomycotina</taxon>
        <taxon>Sordariomycetes</taxon>
        <taxon>Hypocreomycetidae</taxon>
        <taxon>Hypocreales</taxon>
        <taxon>Ophiocordycipitaceae</taxon>
        <taxon>Ophiocordyceps</taxon>
    </lineage>
</organism>
<comment type="caution">
    <text evidence="1">The sequence shown here is derived from an EMBL/GenBank/DDBJ whole genome shotgun (WGS) entry which is preliminary data.</text>
</comment>
<gene>
    <name evidence="1" type="ORF">G6O67_001763</name>
</gene>
<proteinExistence type="predicted"/>
<evidence type="ECO:0000313" key="1">
    <source>
        <dbReference type="EMBL" id="KAF4509819.1"/>
    </source>
</evidence>
<dbReference type="EMBL" id="JAAVMX010000003">
    <property type="protein sequence ID" value="KAF4509819.1"/>
    <property type="molecule type" value="Genomic_DNA"/>
</dbReference>
<reference evidence="1 2" key="1">
    <citation type="journal article" date="2020" name="Genome Biol. Evol.">
        <title>A new high-quality draft genome assembly of the Chinese cordyceps Ophiocordyceps sinensis.</title>
        <authorList>
            <person name="Shu R."/>
            <person name="Zhang J."/>
            <person name="Meng Q."/>
            <person name="Zhang H."/>
            <person name="Zhou G."/>
            <person name="Li M."/>
            <person name="Wu P."/>
            <person name="Zhao Y."/>
            <person name="Chen C."/>
            <person name="Qin Q."/>
        </authorList>
    </citation>
    <scope>NUCLEOTIDE SEQUENCE [LARGE SCALE GENOMIC DNA]</scope>
    <source>
        <strain evidence="1 2">IOZ07</strain>
    </source>
</reference>
<dbReference type="Proteomes" id="UP000557566">
    <property type="component" value="Unassembled WGS sequence"/>
</dbReference>
<sequence length="191" mass="20701">MVNMQALVAKGRQLHQSIRAAVEAATDSHGVHSVVTPVFSAHYSSTTSEPKLPGIDLNRYGQYFHDLEQPANQYLSIETFGVPKNRGGNVPSITTSMEMAPVFSVWRMQVIPRNHPDIAAACYTHAEDAVTQAPYQEQASPLTRACFACTKGGSQCRLVIAAGEAAAKALSDYLVVYGQTQRRTGAPEIHT</sequence>
<protein>
    <submittedName>
        <fullName evidence="1">Uncharacterized protein</fullName>
    </submittedName>
</protein>
<dbReference type="AlphaFoldDB" id="A0A8H4PST4"/>
<evidence type="ECO:0000313" key="2">
    <source>
        <dbReference type="Proteomes" id="UP000557566"/>
    </source>
</evidence>
<name>A0A8H4PST4_9HYPO</name>
<keyword evidence="2" id="KW-1185">Reference proteome</keyword>